<protein>
    <submittedName>
        <fullName evidence="2">Uncharacterized protein</fullName>
    </submittedName>
</protein>
<proteinExistence type="predicted"/>
<feature type="region of interest" description="Disordered" evidence="1">
    <location>
        <begin position="270"/>
        <end position="332"/>
    </location>
</feature>
<comment type="caution">
    <text evidence="2">The sequence shown here is derived from an EMBL/GenBank/DDBJ whole genome shotgun (WGS) entry which is preliminary data.</text>
</comment>
<feature type="compositionally biased region" description="Polar residues" evidence="1">
    <location>
        <begin position="289"/>
        <end position="309"/>
    </location>
</feature>
<accession>A0AA88IFV0</accession>
<evidence type="ECO:0000313" key="2">
    <source>
        <dbReference type="EMBL" id="KAK2811894.1"/>
    </source>
</evidence>
<evidence type="ECO:0000256" key="1">
    <source>
        <dbReference type="SAM" id="MobiDB-lite"/>
    </source>
</evidence>
<dbReference type="AlphaFoldDB" id="A0AA88IFV0"/>
<sequence length="474" mass="52349">MTLCPGCRTAREHLLDLMRMPWERLLSRYEFMIALASFRRNMDFYSAMDRGQLKTSYSQIVSFSPARMLVADVLISSYNKRRCEGDRQTRRPSAPRSPLRAVPCELSEAAALALGNCVPRRFVHECISGQIWGSYEEMVLSTLASVETVRAGALKYLALVRASVRNVSSLHTVVALAMTGWQRNPSDGCACGVWAQALELISCFVPDAETALSVQDETRVSAYIRTIMDISEEPASHRPRDAATSEPAPDYGHVFRDLLVSGLEGTCRDARERDISSQRRVGRSHWRANGSTLTTRSPPASSTAQQTPAQDLEPPPNVGSRHSGAERSRRVALHVRGRSAAAARDLALEPLGRDHVHELPEVPVHRYVLRTVHAEATAREARIPLVVPALETLRHDVVSGLAAVVADVRHFVQPRGVVHVAGDVHLLPSPERDVRQHGQQHFGVHEAHFVYQDEVRALSSAGLRGSQGKESGRD</sequence>
<reference evidence="2" key="1">
    <citation type="submission" date="2023-07" db="EMBL/GenBank/DDBJ databases">
        <title>Chromosome-level Genome Assembly of Striped Snakehead (Channa striata).</title>
        <authorList>
            <person name="Liu H."/>
        </authorList>
    </citation>
    <scope>NUCLEOTIDE SEQUENCE</scope>
    <source>
        <strain evidence="2">Gz</strain>
        <tissue evidence="2">Muscle</tissue>
    </source>
</reference>
<evidence type="ECO:0000313" key="3">
    <source>
        <dbReference type="Proteomes" id="UP001187415"/>
    </source>
</evidence>
<gene>
    <name evidence="2" type="ORF">Q5P01_000116</name>
</gene>
<dbReference type="Proteomes" id="UP001187415">
    <property type="component" value="Unassembled WGS sequence"/>
</dbReference>
<organism evidence="2 3">
    <name type="scientific">Channa striata</name>
    <name type="common">Snakehead murrel</name>
    <name type="synonym">Ophicephalus striatus</name>
    <dbReference type="NCBI Taxonomy" id="64152"/>
    <lineage>
        <taxon>Eukaryota</taxon>
        <taxon>Metazoa</taxon>
        <taxon>Chordata</taxon>
        <taxon>Craniata</taxon>
        <taxon>Vertebrata</taxon>
        <taxon>Euteleostomi</taxon>
        <taxon>Actinopterygii</taxon>
        <taxon>Neopterygii</taxon>
        <taxon>Teleostei</taxon>
        <taxon>Neoteleostei</taxon>
        <taxon>Acanthomorphata</taxon>
        <taxon>Anabantaria</taxon>
        <taxon>Anabantiformes</taxon>
        <taxon>Channoidei</taxon>
        <taxon>Channidae</taxon>
        <taxon>Channa</taxon>
    </lineage>
</organism>
<keyword evidence="3" id="KW-1185">Reference proteome</keyword>
<name>A0AA88IFV0_CHASR</name>
<dbReference type="EMBL" id="JAUPFM010000156">
    <property type="protein sequence ID" value="KAK2811894.1"/>
    <property type="molecule type" value="Genomic_DNA"/>
</dbReference>